<evidence type="ECO:0000256" key="6">
    <source>
        <dbReference type="SAM" id="MobiDB-lite"/>
    </source>
</evidence>
<dbReference type="InterPro" id="IPR023165">
    <property type="entry name" value="rRNA_Ade_diMease-like_C"/>
</dbReference>
<dbReference type="CDD" id="cd02440">
    <property type="entry name" value="AdoMet_MTases"/>
    <property type="match status" value="1"/>
</dbReference>
<dbReference type="InterPro" id="IPR029063">
    <property type="entry name" value="SAM-dependent_MTases_sf"/>
</dbReference>
<dbReference type="InterPro" id="IPR020598">
    <property type="entry name" value="rRNA_Ade_methylase_Trfase_N"/>
</dbReference>
<dbReference type="Gene3D" id="3.40.50.150">
    <property type="entry name" value="Vaccinia Virus protein VP39"/>
    <property type="match status" value="1"/>
</dbReference>
<dbReference type="GO" id="GO:0003723">
    <property type="term" value="F:RNA binding"/>
    <property type="evidence" value="ECO:0007669"/>
    <property type="project" value="UniProtKB-UniRule"/>
</dbReference>
<dbReference type="EC" id="2.1.1.182" evidence="8"/>
<dbReference type="NCBIfam" id="NF000499">
    <property type="entry name" value="Erm23S_rRNA_broad"/>
    <property type="match status" value="1"/>
</dbReference>
<dbReference type="AlphaFoldDB" id="A0A6J4U7S8"/>
<organism evidence="8">
    <name type="scientific">uncultured Thermomicrobiales bacterium</name>
    <dbReference type="NCBI Taxonomy" id="1645740"/>
    <lineage>
        <taxon>Bacteria</taxon>
        <taxon>Pseudomonadati</taxon>
        <taxon>Thermomicrobiota</taxon>
        <taxon>Thermomicrobia</taxon>
        <taxon>Thermomicrobiales</taxon>
        <taxon>environmental samples</taxon>
    </lineage>
</organism>
<proteinExistence type="inferred from homology"/>
<dbReference type="Pfam" id="PF00398">
    <property type="entry name" value="RrnaAD"/>
    <property type="match status" value="1"/>
</dbReference>
<keyword evidence="4 5" id="KW-0694">RNA-binding</keyword>
<dbReference type="GO" id="GO:0005829">
    <property type="term" value="C:cytosol"/>
    <property type="evidence" value="ECO:0007669"/>
    <property type="project" value="TreeGrafter"/>
</dbReference>
<keyword evidence="3 5" id="KW-0949">S-adenosyl-L-methionine</keyword>
<feature type="binding site" evidence="5">
    <location>
        <position position="15"/>
    </location>
    <ligand>
        <name>S-adenosyl-L-methionine</name>
        <dbReference type="ChEBI" id="CHEBI:59789"/>
    </ligand>
</feature>
<feature type="binding site" evidence="5">
    <location>
        <position position="104"/>
    </location>
    <ligand>
        <name>S-adenosyl-L-methionine</name>
        <dbReference type="ChEBI" id="CHEBI:59789"/>
    </ligand>
</feature>
<gene>
    <name evidence="8" type="ORF">AVDCRST_MAG87-236</name>
</gene>
<feature type="binding site" evidence="5">
    <location>
        <position position="42"/>
    </location>
    <ligand>
        <name>S-adenosyl-L-methionine</name>
        <dbReference type="ChEBI" id="CHEBI:59789"/>
    </ligand>
</feature>
<evidence type="ECO:0000313" key="8">
    <source>
        <dbReference type="EMBL" id="CAA9542955.1"/>
    </source>
</evidence>
<feature type="binding site" evidence="5">
    <location>
        <position position="88"/>
    </location>
    <ligand>
        <name>S-adenosyl-L-methionine</name>
        <dbReference type="ChEBI" id="CHEBI:59789"/>
    </ligand>
</feature>
<comment type="similarity">
    <text evidence="5">Belongs to the class I-like SAM-binding methyltransferase superfamily. rRNA adenine N(6)-methyltransferase family.</text>
</comment>
<name>A0A6J4U7S8_9BACT</name>
<dbReference type="GO" id="GO:0052908">
    <property type="term" value="F:16S rRNA (adenine(1518)-N(6)/adenine(1519)-N(6))-dimethyltransferase activity"/>
    <property type="evidence" value="ECO:0007669"/>
    <property type="project" value="UniProtKB-EC"/>
</dbReference>
<feature type="binding site" evidence="5">
    <location>
        <position position="17"/>
    </location>
    <ligand>
        <name>S-adenosyl-L-methionine</name>
        <dbReference type="ChEBI" id="CHEBI:59789"/>
    </ligand>
</feature>
<evidence type="ECO:0000256" key="1">
    <source>
        <dbReference type="ARBA" id="ARBA00022603"/>
    </source>
</evidence>
<feature type="domain" description="Ribosomal RNA adenine methylase transferase N-terminal" evidence="7">
    <location>
        <begin position="22"/>
        <end position="186"/>
    </location>
</feature>
<protein>
    <submittedName>
        <fullName evidence="8">SSU rRNA (Adenine(1518)-N(6)/adenine(1519)-N(6))-dimethyltransferase</fullName>
        <ecNumber evidence="8">2.1.1.182</ecNumber>
    </submittedName>
</protein>
<dbReference type="PROSITE" id="PS01131">
    <property type="entry name" value="RRNA_A_DIMETH"/>
    <property type="match status" value="1"/>
</dbReference>
<evidence type="ECO:0000256" key="4">
    <source>
        <dbReference type="ARBA" id="ARBA00022884"/>
    </source>
</evidence>
<keyword evidence="1 5" id="KW-0489">Methyltransferase</keyword>
<dbReference type="PANTHER" id="PTHR11727:SF7">
    <property type="entry name" value="DIMETHYLADENOSINE TRANSFERASE-RELATED"/>
    <property type="match status" value="1"/>
</dbReference>
<dbReference type="SUPFAM" id="SSF53335">
    <property type="entry name" value="S-adenosyl-L-methionine-dependent methyltransferases"/>
    <property type="match status" value="1"/>
</dbReference>
<keyword evidence="2 5" id="KW-0808">Transferase</keyword>
<feature type="region of interest" description="Disordered" evidence="6">
    <location>
        <begin position="278"/>
        <end position="297"/>
    </location>
</feature>
<evidence type="ECO:0000256" key="2">
    <source>
        <dbReference type="ARBA" id="ARBA00022679"/>
    </source>
</evidence>
<reference evidence="8" key="1">
    <citation type="submission" date="2020-02" db="EMBL/GenBank/DDBJ databases">
        <authorList>
            <person name="Meier V. D."/>
        </authorList>
    </citation>
    <scope>NUCLEOTIDE SEQUENCE</scope>
    <source>
        <strain evidence="8">AVDCRST_MAG87</strain>
    </source>
</reference>
<evidence type="ECO:0000259" key="7">
    <source>
        <dbReference type="SMART" id="SM00650"/>
    </source>
</evidence>
<evidence type="ECO:0000256" key="3">
    <source>
        <dbReference type="ARBA" id="ARBA00022691"/>
    </source>
</evidence>
<feature type="binding site" evidence="5">
    <location>
        <position position="63"/>
    </location>
    <ligand>
        <name>S-adenosyl-L-methionine</name>
        <dbReference type="ChEBI" id="CHEBI:59789"/>
    </ligand>
</feature>
<dbReference type="PANTHER" id="PTHR11727">
    <property type="entry name" value="DIMETHYLADENOSINE TRANSFERASE"/>
    <property type="match status" value="1"/>
</dbReference>
<dbReference type="InterPro" id="IPR020596">
    <property type="entry name" value="rRNA_Ade_Mease_Trfase_CS"/>
</dbReference>
<dbReference type="PROSITE" id="PS51689">
    <property type="entry name" value="SAM_RNA_A_N6_MT"/>
    <property type="match status" value="1"/>
</dbReference>
<feature type="compositionally biased region" description="Basic residues" evidence="6">
    <location>
        <begin position="282"/>
        <end position="297"/>
    </location>
</feature>
<sequence>MSSTRRNRQVRFSQNFLHDRRLVERLVGEAGLGPDDIVLEIGPGTGIITDVLARRCGHVLAVEKDQQQVGTLQRRFRHQPRVTVFRADFLEFPLPATQYKVFASIPYNITTAIVAKLTSGVSPPDDAFLIVQREAAARFIGAPANTLFALELAPWFDLSIRRELQRTDFRPVPAVDSVLLRVRRRPEPLVPDERRGAYLDLVTALFTAWKPSVLEALSTIAPGDIVQALHATFGSDLSRTPAQLPFVLWLRLFERIVALEDDRVWSAVAGAGERLKEQQSRLMKRHRTPVHHATRRR</sequence>
<evidence type="ECO:0000256" key="5">
    <source>
        <dbReference type="PROSITE-ProRule" id="PRU01026"/>
    </source>
</evidence>
<accession>A0A6J4U7S8</accession>
<dbReference type="EMBL" id="CADCWJ010000063">
    <property type="protein sequence ID" value="CAA9542955.1"/>
    <property type="molecule type" value="Genomic_DNA"/>
</dbReference>
<dbReference type="InterPro" id="IPR001737">
    <property type="entry name" value="KsgA/Erm"/>
</dbReference>
<dbReference type="Gene3D" id="1.10.8.100">
    <property type="entry name" value="Ribosomal RNA adenine dimethylase-like, domain 2"/>
    <property type="match status" value="1"/>
</dbReference>
<dbReference type="SMART" id="SM00650">
    <property type="entry name" value="rADc"/>
    <property type="match status" value="1"/>
</dbReference>